<evidence type="ECO:0000313" key="1">
    <source>
        <dbReference type="EMBL" id="PQJ10182.1"/>
    </source>
</evidence>
<accession>A0A2S7STB8</accession>
<organism evidence="1 2">
    <name type="scientific">Flavipsychrobacter stenotrophus</name>
    <dbReference type="NCBI Taxonomy" id="2077091"/>
    <lineage>
        <taxon>Bacteria</taxon>
        <taxon>Pseudomonadati</taxon>
        <taxon>Bacteroidota</taxon>
        <taxon>Chitinophagia</taxon>
        <taxon>Chitinophagales</taxon>
        <taxon>Chitinophagaceae</taxon>
        <taxon>Flavipsychrobacter</taxon>
    </lineage>
</organism>
<dbReference type="Proteomes" id="UP000239872">
    <property type="component" value="Unassembled WGS sequence"/>
</dbReference>
<evidence type="ECO:0000313" key="2">
    <source>
        <dbReference type="Proteomes" id="UP000239872"/>
    </source>
</evidence>
<proteinExistence type="predicted"/>
<dbReference type="EMBL" id="PPSL01000004">
    <property type="protein sequence ID" value="PQJ10182.1"/>
    <property type="molecule type" value="Genomic_DNA"/>
</dbReference>
<dbReference type="AlphaFoldDB" id="A0A2S7STB8"/>
<reference evidence="1 2" key="1">
    <citation type="submission" date="2018-01" db="EMBL/GenBank/DDBJ databases">
        <title>A novel member of the phylum Bacteroidetes isolated from glacier ice.</title>
        <authorList>
            <person name="Liu Q."/>
            <person name="Xin Y.-H."/>
        </authorList>
    </citation>
    <scope>NUCLEOTIDE SEQUENCE [LARGE SCALE GENOMIC DNA]</scope>
    <source>
        <strain evidence="1 2">RB1R16</strain>
    </source>
</reference>
<sequence length="136" mass="15391">MRHIIILFLLLISIGTLAQMKQMPVPKVKLGTIIGNHMDSGRVVRPQVSSAEILAFPYLVVDEPGWKVVEYKCSMLSSEKEYWGPFVIGNSKLDDRIIEHVKSAGFKKGRMFLENIRIEKDGVKSVTNNIIIDYSN</sequence>
<comment type="caution">
    <text evidence="1">The sequence shown here is derived from an EMBL/GenBank/DDBJ whole genome shotgun (WGS) entry which is preliminary data.</text>
</comment>
<name>A0A2S7STB8_9BACT</name>
<dbReference type="RefSeq" id="WP_105040191.1">
    <property type="nucleotide sequence ID" value="NZ_PPSL01000004.1"/>
</dbReference>
<gene>
    <name evidence="1" type="ORF">CJD36_015940</name>
</gene>
<keyword evidence="2" id="KW-1185">Reference proteome</keyword>
<protein>
    <submittedName>
        <fullName evidence="1">Uncharacterized protein</fullName>
    </submittedName>
</protein>